<dbReference type="InterPro" id="IPR001123">
    <property type="entry name" value="LeuE-type"/>
</dbReference>
<dbReference type="GO" id="GO:0005886">
    <property type="term" value="C:plasma membrane"/>
    <property type="evidence" value="ECO:0007669"/>
    <property type="project" value="UniProtKB-SubCell"/>
</dbReference>
<gene>
    <name evidence="7" type="ORF">JJJ17_01910</name>
</gene>
<evidence type="ECO:0000256" key="1">
    <source>
        <dbReference type="ARBA" id="ARBA00004651"/>
    </source>
</evidence>
<reference evidence="7" key="1">
    <citation type="submission" date="2021-01" db="EMBL/GenBank/DDBJ databases">
        <title>Paracoccus amoyensis sp. nov., isolated from the surface seawater along the coast of Xiamen Island, China.</title>
        <authorList>
            <person name="Lyu L."/>
        </authorList>
    </citation>
    <scope>NUCLEOTIDE SEQUENCE</scope>
    <source>
        <strain evidence="7">MJ17</strain>
    </source>
</reference>
<organism evidence="7 8">
    <name type="scientific">Paracoccus caeni</name>
    <dbReference type="NCBI Taxonomy" id="657651"/>
    <lineage>
        <taxon>Bacteria</taxon>
        <taxon>Pseudomonadati</taxon>
        <taxon>Pseudomonadota</taxon>
        <taxon>Alphaproteobacteria</taxon>
        <taxon>Rhodobacterales</taxon>
        <taxon>Paracoccaceae</taxon>
        <taxon>Paracoccus</taxon>
    </lineage>
</organism>
<evidence type="ECO:0000256" key="5">
    <source>
        <dbReference type="ARBA" id="ARBA00023136"/>
    </source>
</evidence>
<dbReference type="Pfam" id="PF01810">
    <property type="entry name" value="LysE"/>
    <property type="match status" value="1"/>
</dbReference>
<dbReference type="PANTHER" id="PTHR30086:SF20">
    <property type="entry name" value="ARGININE EXPORTER PROTEIN ARGO-RELATED"/>
    <property type="match status" value="1"/>
</dbReference>
<comment type="caution">
    <text evidence="7">The sequence shown here is derived from an EMBL/GenBank/DDBJ whole genome shotgun (WGS) entry which is preliminary data.</text>
</comment>
<keyword evidence="4 6" id="KW-1133">Transmembrane helix</keyword>
<keyword evidence="8" id="KW-1185">Reference proteome</keyword>
<evidence type="ECO:0000256" key="3">
    <source>
        <dbReference type="ARBA" id="ARBA00022692"/>
    </source>
</evidence>
<protein>
    <submittedName>
        <fullName evidence="7">LysE family translocator</fullName>
    </submittedName>
</protein>
<evidence type="ECO:0000256" key="6">
    <source>
        <dbReference type="SAM" id="Phobius"/>
    </source>
</evidence>
<dbReference type="AlphaFoldDB" id="A0A934SD27"/>
<feature type="transmembrane region" description="Helical" evidence="6">
    <location>
        <begin position="132"/>
        <end position="157"/>
    </location>
</feature>
<feature type="transmembrane region" description="Helical" evidence="6">
    <location>
        <begin position="29"/>
        <end position="52"/>
    </location>
</feature>
<feature type="transmembrane region" description="Helical" evidence="6">
    <location>
        <begin position="100"/>
        <end position="120"/>
    </location>
</feature>
<dbReference type="Proteomes" id="UP000640485">
    <property type="component" value="Unassembled WGS sequence"/>
</dbReference>
<name>A0A934SD27_9RHOB</name>
<evidence type="ECO:0000313" key="7">
    <source>
        <dbReference type="EMBL" id="MBK4214676.1"/>
    </source>
</evidence>
<comment type="subcellular location">
    <subcellularLocation>
        <location evidence="1">Cell membrane</location>
        <topology evidence="1">Multi-pass membrane protein</topology>
    </subcellularLocation>
</comment>
<keyword evidence="3 6" id="KW-0812">Transmembrane</keyword>
<keyword evidence="5 6" id="KW-0472">Membrane</keyword>
<evidence type="ECO:0000256" key="2">
    <source>
        <dbReference type="ARBA" id="ARBA00022475"/>
    </source>
</evidence>
<dbReference type="GO" id="GO:0015171">
    <property type="term" value="F:amino acid transmembrane transporter activity"/>
    <property type="evidence" value="ECO:0007669"/>
    <property type="project" value="TreeGrafter"/>
</dbReference>
<proteinExistence type="predicted"/>
<dbReference type="PANTHER" id="PTHR30086">
    <property type="entry name" value="ARGININE EXPORTER PROTEIN ARGO"/>
    <property type="match status" value="1"/>
</dbReference>
<sequence>MVGVLSPGPAVALLLGVGAEQGRPAALATTAGIALGAGTLGLGTALGLGLLLERAAWAGTVLRYLGAAYLAWLAYRAGRKALFPPKLGVTTIRKRSMRRLFLMGYLLQVTNVSAMVFWLAAVSIGPAQAAPFWVMLSFAIGGATISAIGHGAYAVLLSSRPVRSAYNHARRWIEGCLGVFLGYMAFRIVMERR</sequence>
<feature type="transmembrane region" description="Helical" evidence="6">
    <location>
        <begin position="169"/>
        <end position="190"/>
    </location>
</feature>
<dbReference type="EMBL" id="JAEPRQ010000001">
    <property type="protein sequence ID" value="MBK4214676.1"/>
    <property type="molecule type" value="Genomic_DNA"/>
</dbReference>
<keyword evidence="2" id="KW-1003">Cell membrane</keyword>
<accession>A0A934SD27</accession>
<evidence type="ECO:0000256" key="4">
    <source>
        <dbReference type="ARBA" id="ARBA00022989"/>
    </source>
</evidence>
<evidence type="ECO:0000313" key="8">
    <source>
        <dbReference type="Proteomes" id="UP000640485"/>
    </source>
</evidence>